<proteinExistence type="predicted"/>
<evidence type="ECO:0000313" key="2">
    <source>
        <dbReference type="Proteomes" id="UP001515641"/>
    </source>
</evidence>
<organism evidence="1 2">
    <name type="scientific">Chromobacterium fluminis</name>
    <dbReference type="NCBI Taxonomy" id="3044269"/>
    <lineage>
        <taxon>Bacteria</taxon>
        <taxon>Pseudomonadati</taxon>
        <taxon>Pseudomonadota</taxon>
        <taxon>Betaproteobacteria</taxon>
        <taxon>Neisseriales</taxon>
        <taxon>Chromobacteriaceae</taxon>
        <taxon>Chromobacterium</taxon>
    </lineage>
</organism>
<protein>
    <submittedName>
        <fullName evidence="1">Uncharacterized protein</fullName>
    </submittedName>
</protein>
<gene>
    <name evidence="1" type="ORF">HA052_04375</name>
</gene>
<dbReference type="Proteomes" id="UP001515641">
    <property type="component" value="Unassembled WGS sequence"/>
</dbReference>
<accession>A0ABX0L034</accession>
<sequence length="88" mass="10097">MKQIYRGFRVGNKVTSLVPVRATGSGLNGRPLSTFEPGMQGKVLKINSWFSRPRNTVGQYYFVLEYYSGEQRWEVTLKADQIAKLSHR</sequence>
<evidence type="ECO:0000313" key="1">
    <source>
        <dbReference type="EMBL" id="NHR04426.1"/>
    </source>
</evidence>
<keyword evidence="2" id="KW-1185">Reference proteome</keyword>
<name>A0ABX0L034_9NEIS</name>
<dbReference type="RefSeq" id="WP_166450943.1">
    <property type="nucleotide sequence ID" value="NZ_JAAOMA010000004.1"/>
</dbReference>
<dbReference type="EMBL" id="JAAOMA010000004">
    <property type="protein sequence ID" value="NHR04426.1"/>
    <property type="molecule type" value="Genomic_DNA"/>
</dbReference>
<reference evidence="1 2" key="1">
    <citation type="submission" date="2020-03" db="EMBL/GenBank/DDBJ databases">
        <title>Draft genome sequence of environmentally isolated cultures.</title>
        <authorList>
            <person name="Wilson H.S."/>
            <person name="De Leon M.E."/>
        </authorList>
    </citation>
    <scope>NUCLEOTIDE SEQUENCE [LARGE SCALE GENOMIC DNA]</scope>
    <source>
        <strain evidence="1 2">HSC-31F16</strain>
    </source>
</reference>
<comment type="caution">
    <text evidence="1">The sequence shown here is derived from an EMBL/GenBank/DDBJ whole genome shotgun (WGS) entry which is preliminary data.</text>
</comment>